<evidence type="ECO:0000313" key="3">
    <source>
        <dbReference type="Proteomes" id="UP000239735"/>
    </source>
</evidence>
<dbReference type="InterPro" id="IPR014729">
    <property type="entry name" value="Rossmann-like_a/b/a_fold"/>
</dbReference>
<evidence type="ECO:0000313" key="2">
    <source>
        <dbReference type="EMBL" id="SPE17776.1"/>
    </source>
</evidence>
<dbReference type="EMBL" id="OKRB01000013">
    <property type="protein sequence ID" value="SPE17776.1"/>
    <property type="molecule type" value="Genomic_DNA"/>
</dbReference>
<dbReference type="OrthoDB" id="3572539at2"/>
<dbReference type="SUPFAM" id="SSF52402">
    <property type="entry name" value="Adenine nucleotide alpha hydrolases-like"/>
    <property type="match status" value="1"/>
</dbReference>
<dbReference type="AlphaFoldDB" id="A0A2N9L376"/>
<dbReference type="Gene3D" id="3.90.1490.10">
    <property type="entry name" value="putative n-type atp pyrophosphatase, domain 2"/>
    <property type="match status" value="1"/>
</dbReference>
<dbReference type="Pfam" id="PF01902">
    <property type="entry name" value="Diphthami_syn_2"/>
    <property type="match status" value="1"/>
</dbReference>
<dbReference type="InterPro" id="IPR002761">
    <property type="entry name" value="Diphthami_syn_dom"/>
</dbReference>
<accession>A0A2N9L376</accession>
<protein>
    <recommendedName>
        <fullName evidence="1">Diphthamide synthase domain-containing protein</fullName>
    </recommendedName>
</protein>
<evidence type="ECO:0000259" key="1">
    <source>
        <dbReference type="Pfam" id="PF01902"/>
    </source>
</evidence>
<sequence>MKRVVLSWSSGKDSAWTLHVLRRDPSVEVCGLLTTLNTQFDRVAMHGVRRTILEAQAAAAQLPLWIVPLPWPCPNAVYEQHMAEACRRAISEKIDAVAFGDLFLEDVRVYRVRQLAPTGLEPLFPLWQIPTDTLARDMIAAGLRARISCVDTKQLPANFAGREFDEVFLRDLPAGVDPCGERGEFHTCVYAGPMFQAPLIIEMGEIVTREGFRFADFLLPAAETATA</sequence>
<dbReference type="Gene3D" id="3.40.50.620">
    <property type="entry name" value="HUPs"/>
    <property type="match status" value="1"/>
</dbReference>
<feature type="domain" description="Diphthamide synthase" evidence="1">
    <location>
        <begin position="2"/>
        <end position="208"/>
    </location>
</feature>
<name>A0A2N9L376_9BACT</name>
<proteinExistence type="predicted"/>
<dbReference type="Proteomes" id="UP000239735">
    <property type="component" value="Unassembled WGS sequence"/>
</dbReference>
<organism evidence="2 3">
    <name type="scientific">Candidatus Sulfuritelmatomonas gaucii</name>
    <dbReference type="NCBI Taxonomy" id="2043161"/>
    <lineage>
        <taxon>Bacteria</taxon>
        <taxon>Pseudomonadati</taxon>
        <taxon>Acidobacteriota</taxon>
        <taxon>Terriglobia</taxon>
        <taxon>Terriglobales</taxon>
        <taxon>Acidobacteriaceae</taxon>
        <taxon>Candidatus Sulfuritelmatomonas</taxon>
    </lineage>
</organism>
<gene>
    <name evidence="2" type="ORF">SBA5_110136</name>
</gene>
<reference evidence="3" key="1">
    <citation type="submission" date="2018-02" db="EMBL/GenBank/DDBJ databases">
        <authorList>
            <person name="Hausmann B."/>
        </authorList>
    </citation>
    <scope>NUCLEOTIDE SEQUENCE [LARGE SCALE GENOMIC DNA]</scope>
    <source>
        <strain evidence="3">Peat soil MAG SbA5</strain>
    </source>
</reference>